<comment type="caution">
    <text evidence="2">The sequence shown here is derived from an EMBL/GenBank/DDBJ whole genome shotgun (WGS) entry which is preliminary data.</text>
</comment>
<evidence type="ECO:0000256" key="1">
    <source>
        <dbReference type="SAM" id="MobiDB-lite"/>
    </source>
</evidence>
<evidence type="ECO:0000313" key="3">
    <source>
        <dbReference type="Proteomes" id="UP000287124"/>
    </source>
</evidence>
<dbReference type="Proteomes" id="UP000287124">
    <property type="component" value="Unassembled WGS sequence"/>
</dbReference>
<feature type="region of interest" description="Disordered" evidence="1">
    <location>
        <begin position="124"/>
        <end position="182"/>
    </location>
</feature>
<dbReference type="EMBL" id="MIKF01000785">
    <property type="protein sequence ID" value="RTE68574.1"/>
    <property type="molecule type" value="Genomic_DNA"/>
</dbReference>
<evidence type="ECO:0000313" key="2">
    <source>
        <dbReference type="EMBL" id="RTE68574.1"/>
    </source>
</evidence>
<name>A0A430KYP1_9HYPO</name>
<reference evidence="2 3" key="1">
    <citation type="submission" date="2017-06" db="EMBL/GenBank/DDBJ databases">
        <title>Comparative genomic analysis of Ambrosia Fusariam Clade fungi.</title>
        <authorList>
            <person name="Stajich J.E."/>
            <person name="Carrillo J."/>
            <person name="Kijimoto T."/>
            <person name="Eskalen A."/>
            <person name="O'Donnell K."/>
            <person name="Kasson M."/>
        </authorList>
    </citation>
    <scope>NUCLEOTIDE SEQUENCE [LARGE SCALE GENOMIC DNA]</scope>
    <source>
        <strain evidence="2 3">UCR1854</strain>
    </source>
</reference>
<protein>
    <submittedName>
        <fullName evidence="2">Uncharacterized protein</fullName>
    </submittedName>
</protein>
<proteinExistence type="predicted"/>
<feature type="compositionally biased region" description="Basic and acidic residues" evidence="1">
    <location>
        <begin position="168"/>
        <end position="182"/>
    </location>
</feature>
<gene>
    <name evidence="2" type="ORF">BHE90_017047</name>
</gene>
<feature type="compositionally biased region" description="Pro residues" evidence="1">
    <location>
        <begin position="139"/>
        <end position="150"/>
    </location>
</feature>
<sequence length="359" mass="40157">MASQKEALVQALSRYLTKPQPQQLIHRTPAGFDKAIESLASSNRASSAFQAAGVRAWFVYFLATSWDNKIEQSLSQLSESSLQYVVTEVSKVKADTSLEARFQHTFYSSNRAPKRLKLFQASKIESPGQPSSSASEPPFSSPEPNLPSSPPDSNRPSPSPEPNPSKRPRLEPSHHSLDRQIDTTRDINPYLIDTDVLSLRDVSDTVAYRRASQEEMGLRVHNETRELPTFEPNPEYQYAYPKAKNLPNVFPHDLCGNIVKRADEASLMVSYPSHPGQCELVVDIRAIEVQYYAFKLFGLHIRPEDQQRVVVSQNGATMTILGSLKLGDSSHLTWGDTLGDTISKAVQHSPERLRELERA</sequence>
<dbReference type="AlphaFoldDB" id="A0A430KYP1"/>
<accession>A0A430KYP1</accession>
<keyword evidence="3" id="KW-1185">Reference proteome</keyword>
<organism evidence="2 3">
    <name type="scientific">Fusarium euwallaceae</name>
    <dbReference type="NCBI Taxonomy" id="1147111"/>
    <lineage>
        <taxon>Eukaryota</taxon>
        <taxon>Fungi</taxon>
        <taxon>Dikarya</taxon>
        <taxon>Ascomycota</taxon>
        <taxon>Pezizomycotina</taxon>
        <taxon>Sordariomycetes</taxon>
        <taxon>Hypocreomycetidae</taxon>
        <taxon>Hypocreales</taxon>
        <taxon>Nectriaceae</taxon>
        <taxon>Fusarium</taxon>
        <taxon>Fusarium solani species complex</taxon>
    </lineage>
</organism>